<reference evidence="9 10" key="1">
    <citation type="journal article" date="2012" name="MBio">
        <title>Comparative genome analysis of three eukaryotic parasites with differing abilities to transform leukocytes reveals key mediators of Theileria-induced leukocyte transformation.</title>
        <authorList>
            <person name="Hayashida K."/>
            <person name="Hara Y."/>
            <person name="Abe T."/>
            <person name="Yamasaki C."/>
            <person name="Toyoda A."/>
            <person name="Kosuge T."/>
            <person name="Suzuki Y."/>
            <person name="Sato Y."/>
            <person name="Kawashima S."/>
            <person name="Katayama T."/>
            <person name="Wakaguri H."/>
            <person name="Inoue N."/>
            <person name="Homma K."/>
            <person name="Tada-Umezaki M."/>
            <person name="Yagi Y."/>
            <person name="Fujii Y."/>
            <person name="Habara T."/>
            <person name="Kanehisa M."/>
            <person name="Watanabe H."/>
            <person name="Ito K."/>
            <person name="Gojobori T."/>
            <person name="Sugawara H."/>
            <person name="Imanishi T."/>
            <person name="Weir W."/>
            <person name="Gardner M."/>
            <person name="Pain A."/>
            <person name="Shiels B."/>
            <person name="Hattori M."/>
            <person name="Nene V."/>
            <person name="Sugimoto C."/>
        </authorList>
    </citation>
    <scope>NUCLEOTIDE SEQUENCE [LARGE SCALE GENOMIC DNA]</scope>
    <source>
        <strain evidence="9 10">Shintoku</strain>
    </source>
</reference>
<organism evidence="9 10">
    <name type="scientific">Theileria orientalis strain Shintoku</name>
    <dbReference type="NCBI Taxonomy" id="869250"/>
    <lineage>
        <taxon>Eukaryota</taxon>
        <taxon>Sar</taxon>
        <taxon>Alveolata</taxon>
        <taxon>Apicomplexa</taxon>
        <taxon>Aconoidasida</taxon>
        <taxon>Piroplasmida</taxon>
        <taxon>Theileriidae</taxon>
        <taxon>Theileria</taxon>
    </lineage>
</organism>
<feature type="transmembrane region" description="Helical" evidence="7">
    <location>
        <begin position="1143"/>
        <end position="1162"/>
    </location>
</feature>
<evidence type="ECO:0000256" key="3">
    <source>
        <dbReference type="ARBA" id="ARBA00022692"/>
    </source>
</evidence>
<dbReference type="eggNOG" id="ENOG502QWIG">
    <property type="taxonomic scope" value="Eukaryota"/>
</dbReference>
<feature type="transmembrane region" description="Helical" evidence="7">
    <location>
        <begin position="452"/>
        <end position="476"/>
    </location>
</feature>
<dbReference type="EMBL" id="AP011948">
    <property type="protein sequence ID" value="BAM41252.1"/>
    <property type="molecule type" value="Genomic_DNA"/>
</dbReference>
<protein>
    <submittedName>
        <fullName evidence="9">Integral membrane protein</fullName>
    </submittedName>
</protein>
<feature type="transmembrane region" description="Helical" evidence="7">
    <location>
        <begin position="584"/>
        <end position="605"/>
    </location>
</feature>
<comment type="similarity">
    <text evidence="6">Belongs to the major facilitator superfamily. Spinster (TC 2.A.1.49) family.</text>
</comment>
<proteinExistence type="inferred from homology"/>
<evidence type="ECO:0000256" key="7">
    <source>
        <dbReference type="SAM" id="Phobius"/>
    </source>
</evidence>
<dbReference type="CDD" id="cd06174">
    <property type="entry name" value="MFS"/>
    <property type="match status" value="2"/>
</dbReference>
<feature type="transmembrane region" description="Helical" evidence="7">
    <location>
        <begin position="416"/>
        <end position="437"/>
    </location>
</feature>
<dbReference type="InterPro" id="IPR011701">
    <property type="entry name" value="MFS"/>
</dbReference>
<dbReference type="VEuPathDB" id="PiroplasmaDB:TOT_030000515"/>
<evidence type="ECO:0000256" key="1">
    <source>
        <dbReference type="ARBA" id="ARBA00004141"/>
    </source>
</evidence>
<feature type="transmembrane region" description="Helical" evidence="7">
    <location>
        <begin position="488"/>
        <end position="510"/>
    </location>
</feature>
<feature type="transmembrane region" description="Helical" evidence="7">
    <location>
        <begin position="1112"/>
        <end position="1131"/>
    </location>
</feature>
<keyword evidence="4 7" id="KW-1133">Transmembrane helix</keyword>
<evidence type="ECO:0000256" key="6">
    <source>
        <dbReference type="ARBA" id="ARBA00024338"/>
    </source>
</evidence>
<feature type="domain" description="Major facilitator superfamily (MFS) profile" evidence="8">
    <location>
        <begin position="52"/>
        <end position="610"/>
    </location>
</feature>
<evidence type="ECO:0000256" key="5">
    <source>
        <dbReference type="ARBA" id="ARBA00023136"/>
    </source>
</evidence>
<keyword evidence="2" id="KW-0813">Transport</keyword>
<dbReference type="GO" id="GO:0016020">
    <property type="term" value="C:membrane"/>
    <property type="evidence" value="ECO:0007669"/>
    <property type="project" value="UniProtKB-SubCell"/>
</dbReference>
<keyword evidence="3 7" id="KW-0812">Transmembrane</keyword>
<feature type="transmembrane region" description="Helical" evidence="7">
    <location>
        <begin position="88"/>
        <end position="107"/>
    </location>
</feature>
<feature type="transmembrane region" description="Helical" evidence="7">
    <location>
        <begin position="1073"/>
        <end position="1100"/>
    </location>
</feature>
<dbReference type="PROSITE" id="PS50850">
    <property type="entry name" value="MFS"/>
    <property type="match status" value="2"/>
</dbReference>
<keyword evidence="5 7" id="KW-0472">Membrane</keyword>
<evidence type="ECO:0000259" key="8">
    <source>
        <dbReference type="PROSITE" id="PS50850"/>
    </source>
</evidence>
<feature type="transmembrane region" description="Helical" evidence="7">
    <location>
        <begin position="559"/>
        <end position="578"/>
    </location>
</feature>
<dbReference type="PANTHER" id="PTHR23505:SF9">
    <property type="entry name" value="PROTEIN, PUTATIVE-RELATED"/>
    <property type="match status" value="1"/>
</dbReference>
<feature type="transmembrane region" description="Helical" evidence="7">
    <location>
        <begin position="792"/>
        <end position="817"/>
    </location>
</feature>
<evidence type="ECO:0000256" key="2">
    <source>
        <dbReference type="ARBA" id="ARBA00022448"/>
    </source>
</evidence>
<dbReference type="OrthoDB" id="331466at2759"/>
<dbReference type="STRING" id="869250.J4CDJ5"/>
<dbReference type="SUPFAM" id="SSF103473">
    <property type="entry name" value="MFS general substrate transporter"/>
    <property type="match status" value="2"/>
</dbReference>
<dbReference type="Gene3D" id="1.20.1250.20">
    <property type="entry name" value="MFS general substrate transporter like domains"/>
    <property type="match status" value="4"/>
</dbReference>
<feature type="transmembrane region" description="Helical" evidence="7">
    <location>
        <begin position="143"/>
        <end position="163"/>
    </location>
</feature>
<feature type="transmembrane region" description="Helical" evidence="7">
    <location>
        <begin position="667"/>
        <end position="685"/>
    </location>
</feature>
<dbReference type="KEGG" id="tot:TOT_030000515"/>
<dbReference type="AlphaFoldDB" id="J4CDJ5"/>
<name>J4CDJ5_THEOR</name>
<dbReference type="Proteomes" id="UP000003786">
    <property type="component" value="Chromosome 3"/>
</dbReference>
<feature type="transmembrane region" description="Helical" evidence="7">
    <location>
        <begin position="119"/>
        <end position="137"/>
    </location>
</feature>
<feature type="transmembrane region" description="Helical" evidence="7">
    <location>
        <begin position="1009"/>
        <end position="1033"/>
    </location>
</feature>
<evidence type="ECO:0000256" key="4">
    <source>
        <dbReference type="ARBA" id="ARBA00022989"/>
    </source>
</evidence>
<feature type="transmembrane region" description="Helical" evidence="7">
    <location>
        <begin position="175"/>
        <end position="199"/>
    </location>
</feature>
<feature type="transmembrane region" description="Helical" evidence="7">
    <location>
        <begin position="736"/>
        <end position="754"/>
    </location>
</feature>
<feature type="transmembrane region" description="Helical" evidence="7">
    <location>
        <begin position="516"/>
        <end position="538"/>
    </location>
</feature>
<evidence type="ECO:0000313" key="10">
    <source>
        <dbReference type="Proteomes" id="UP000003786"/>
    </source>
</evidence>
<dbReference type="InterPro" id="IPR020846">
    <property type="entry name" value="MFS_dom"/>
</dbReference>
<keyword evidence="10" id="KW-1185">Reference proteome</keyword>
<accession>J4CDJ5</accession>
<feature type="transmembrane region" description="Helical" evidence="7">
    <location>
        <begin position="1045"/>
        <end position="1067"/>
    </location>
</feature>
<feature type="transmembrane region" description="Helical" evidence="7">
    <location>
        <begin position="205"/>
        <end position="227"/>
    </location>
</feature>
<dbReference type="Pfam" id="PF07690">
    <property type="entry name" value="MFS_1"/>
    <property type="match status" value="2"/>
</dbReference>
<gene>
    <name evidence="9" type="ORF">TOT_030000515</name>
</gene>
<dbReference type="GO" id="GO:0022857">
    <property type="term" value="F:transmembrane transporter activity"/>
    <property type="evidence" value="ECO:0007669"/>
    <property type="project" value="InterPro"/>
</dbReference>
<comment type="subcellular location">
    <subcellularLocation>
        <location evidence="1">Membrane</location>
        <topology evidence="1">Multi-pass membrane protein</topology>
    </subcellularLocation>
</comment>
<dbReference type="RefSeq" id="XP_009691553.1">
    <property type="nucleotide sequence ID" value="XM_009693258.1"/>
</dbReference>
<feature type="transmembrane region" description="Helical" evidence="7">
    <location>
        <begin position="973"/>
        <end position="994"/>
    </location>
</feature>
<dbReference type="PANTHER" id="PTHR23505">
    <property type="entry name" value="SPINSTER"/>
    <property type="match status" value="1"/>
</dbReference>
<feature type="domain" description="Major facilitator superfamily (MFS) profile" evidence="8">
    <location>
        <begin position="669"/>
        <end position="1166"/>
    </location>
</feature>
<evidence type="ECO:0000313" key="9">
    <source>
        <dbReference type="EMBL" id="BAM41252.1"/>
    </source>
</evidence>
<dbReference type="InterPro" id="IPR036259">
    <property type="entry name" value="MFS_trans_sf"/>
</dbReference>
<feature type="transmembrane region" description="Helical" evidence="7">
    <location>
        <begin position="760"/>
        <end position="780"/>
    </location>
</feature>
<sequence length="1185" mass="134489">MKTDSIVINSSSAENVSCIEERLNGVSHNDEPPTKPGRYKKWTREYRYKFFAFVIIALIQIFVNYDNGVVPVILDTIQKPYNFKSTELGAMGALPHLGYFFLSPLLSHILSNYSSKTSLIISIFFNIVALGAFGLSVNKYMFFVAKFCIGVTQALYFTYYPLWVDTFAPPNHRNLWMSIIQGGIVVGMTFGYVMTSIFLHTGRFGWRYSILTQIICELVLIILFLFLPAEFVNFDASRDDIVNFDLCTCENQEMAKPDLNGSKLAVISENDDNSPVSNYILSNRKESGAVIHNENTQSNAKKDLKYKDKTDKNVDVVCKDSNMGEPISYFNQLASSNVEFNLKRCQSLNIIATKDSSLCYNEVSRIYSNIENPINKFEYSKCSKCFLNNVKLYNEIVQIKKLSVWTKFALLVKQDVFMLTCLAISSVYFEVFGIHFWMTKVAISNLKVKERAVHLIFSIETLAGPVLGIVSGSYIIDQLVYHYPLHPLFVDCTVFVWGTISCFSGVVLIYLQTPMAFAVCIAVILFFGAALVPPLTLSSVSYLPHNLKPAGASFFMCQYQVLGFMMGTVVPGIVVDIFKNYKAGLYLIFLSGYVGLISMAIIIFIKWFRSRKAKKYEIEMTGVRTELPESDMDSSSLELTSNKRITDECVKKQGLNQKGTIEYKYKIYTFLIISLLQIFLNYDFGIMPVILNSIQEPYNFNNSELSIMGSLAYLGTFLSSPVSSKILSNYSSKSSLICFVFLNIVFLGLFGLSVNKFMFFVAKFCIGLTQSLFFTYYPLWIDTFAPSKHRNLWMSIIQGMIVIGMTVGYALASVFLYVGKYGWRYSVMTQAIGLAITVALFWMVPKQFIEFDPSRDDIVNFDLCTCEKPVNNVSTTSMETKCVNDENHDEESHLRNNVKRFHSIDVDIPSVHPPTQQKDISRVYSNCDSSLINSDNPKCSKCFLNNIKIHNEINEIKKLSTWSKFMLLCKYKIFMINCFLVSSIYFEFTGIQYWMTKIATGNLNFNEKFVHLILSIDIIVGSSLGMVTGSYIVDQIINHYPQYPLLVDFTILFWSLLACISGIVLIYNKNITVFSICTMIIILFGAAMVPPLSLSSISYLPHNMKPTGASFFMAHYQIMGFMVGTLVPGIAIDLFNDYKACIYIIYLSGFIGLFLYCIIIWLKWNKIKKAKKYGMNPKNSFSIKP</sequence>
<dbReference type="GeneID" id="20715687"/>
<feature type="transmembrane region" description="Helical" evidence="7">
    <location>
        <begin position="48"/>
        <end position="65"/>
    </location>
</feature>
<dbReference type="InterPro" id="IPR044770">
    <property type="entry name" value="MFS_spinster-like"/>
</dbReference>